<evidence type="ECO:0000256" key="26">
    <source>
        <dbReference type="ARBA" id="ARBA00048066"/>
    </source>
</evidence>
<evidence type="ECO:0000256" key="31">
    <source>
        <dbReference type="ARBA" id="ARBA00049068"/>
    </source>
</evidence>
<evidence type="ECO:0000313" key="36">
    <source>
        <dbReference type="EMBL" id="VEN47361.1"/>
    </source>
</evidence>
<dbReference type="InterPro" id="IPR045010">
    <property type="entry name" value="MDR_fam"/>
</dbReference>
<comment type="catalytic activity">
    <reaction evidence="29">
        <text>20-hydroxy-leukotriene B4 + NADP(+) = 12-oxo-20-hydroxy-leukotriene B4 + NADPH + H(+)</text>
        <dbReference type="Rhea" id="RHEA:51208"/>
        <dbReference type="ChEBI" id="CHEBI:15378"/>
        <dbReference type="ChEBI" id="CHEBI:57460"/>
        <dbReference type="ChEBI" id="CHEBI:57783"/>
        <dbReference type="ChEBI" id="CHEBI:58349"/>
        <dbReference type="ChEBI" id="CHEBI:133346"/>
    </reaction>
    <physiologicalReaction direction="left-to-right" evidence="29">
        <dbReference type="Rhea" id="RHEA:51209"/>
    </physiologicalReaction>
</comment>
<dbReference type="Gene3D" id="3.40.50.720">
    <property type="entry name" value="NAD(P)-binding Rossmann-like Domain"/>
    <property type="match status" value="1"/>
</dbReference>
<gene>
    <name evidence="36" type="ORF">CALMAC_LOCUS9157</name>
</gene>
<dbReference type="InterPro" id="IPR020843">
    <property type="entry name" value="ER"/>
</dbReference>
<comment type="subunit">
    <text evidence="3">Monomer or homodimer.</text>
</comment>
<evidence type="ECO:0000256" key="6">
    <source>
        <dbReference type="ARBA" id="ARBA00020651"/>
    </source>
</evidence>
<dbReference type="EC" id="1.3.1.48" evidence="4"/>
<dbReference type="EC" id="1.3.1.74" evidence="5"/>
<evidence type="ECO:0000256" key="8">
    <source>
        <dbReference type="ARBA" id="ARBA00022501"/>
    </source>
</evidence>
<protein>
    <recommendedName>
        <fullName evidence="6">Prostaglandin reductase 1</fullName>
        <ecNumber evidence="4">1.3.1.48</ecNumber>
        <ecNumber evidence="5">1.3.1.74</ecNumber>
    </recommendedName>
    <alternativeName>
        <fullName evidence="19">15-oxoprostaglandin 13-reductase</fullName>
    </alternativeName>
    <alternativeName>
        <fullName evidence="17">Dithiolethione-inducible gene 1 protein</fullName>
    </alternativeName>
    <alternativeName>
        <fullName evidence="16">Leukotriene B4 12-hydroxydehydrogenase</fullName>
    </alternativeName>
    <alternativeName>
        <fullName evidence="18">NAD(P)H-dependent alkenal/one oxidoreductase</fullName>
    </alternativeName>
</protein>
<evidence type="ECO:0000256" key="34">
    <source>
        <dbReference type="ARBA" id="ARBA00049368"/>
    </source>
</evidence>
<evidence type="ECO:0000256" key="33">
    <source>
        <dbReference type="ARBA" id="ARBA00049179"/>
    </source>
</evidence>
<feature type="domain" description="Enoyl reductase (ER)" evidence="35">
    <location>
        <begin position="15"/>
        <end position="326"/>
    </location>
</feature>
<comment type="catalytic activity">
    <reaction evidence="22">
        <text>pentan-2-one + NADP(+) = (E)-pent-3-en-2-one + NADPH + H(+)</text>
        <dbReference type="Rhea" id="RHEA:50788"/>
        <dbReference type="ChEBI" id="CHEBI:15378"/>
        <dbReference type="ChEBI" id="CHEBI:16472"/>
        <dbReference type="ChEBI" id="CHEBI:57783"/>
        <dbReference type="ChEBI" id="CHEBI:58349"/>
        <dbReference type="ChEBI" id="CHEBI:145276"/>
    </reaction>
    <physiologicalReaction direction="right-to-left" evidence="22">
        <dbReference type="Rhea" id="RHEA:50790"/>
    </physiologicalReaction>
</comment>
<dbReference type="SUPFAM" id="SSF51735">
    <property type="entry name" value="NAD(P)-binding Rossmann-fold domains"/>
    <property type="match status" value="1"/>
</dbReference>
<evidence type="ECO:0000256" key="10">
    <source>
        <dbReference type="ARBA" id="ARBA00022832"/>
    </source>
</evidence>
<evidence type="ECO:0000256" key="15">
    <source>
        <dbReference type="ARBA" id="ARBA00023278"/>
    </source>
</evidence>
<dbReference type="SMART" id="SM00829">
    <property type="entry name" value="PKS_ER"/>
    <property type="match status" value="1"/>
</dbReference>
<comment type="catalytic activity">
    <reaction evidence="30">
        <text>6-trans-leukotriene B4 + NADP(+) = 12-oxo-(5S)-hydroxy-(6E,8E,10E,14Z)-eicosatetraenoate + NADPH + H(+)</text>
        <dbReference type="Rhea" id="RHEA:51204"/>
        <dbReference type="ChEBI" id="CHEBI:15378"/>
        <dbReference type="ChEBI" id="CHEBI:57783"/>
        <dbReference type="ChEBI" id="CHEBI:58349"/>
        <dbReference type="ChEBI" id="CHEBI:90723"/>
        <dbReference type="ChEBI" id="CHEBI:133974"/>
    </reaction>
    <physiologicalReaction direction="left-to-right" evidence="30">
        <dbReference type="Rhea" id="RHEA:51205"/>
    </physiologicalReaction>
</comment>
<dbReference type="InterPro" id="IPR014190">
    <property type="entry name" value="PTGR1"/>
</dbReference>
<comment type="catalytic activity">
    <reaction evidence="32">
        <text>13,14-dihydro-15-oxo-prostaglandin E1 + NADP(+) = 15-oxoprostaglandin E1 + NADPH + H(+)</text>
        <dbReference type="Rhea" id="RHEA:50584"/>
        <dbReference type="ChEBI" id="CHEBI:15378"/>
        <dbReference type="ChEBI" id="CHEBI:57401"/>
        <dbReference type="ChEBI" id="CHEBI:57783"/>
        <dbReference type="ChEBI" id="CHEBI:58349"/>
        <dbReference type="ChEBI" id="CHEBI:133408"/>
    </reaction>
    <physiologicalReaction direction="right-to-left" evidence="32">
        <dbReference type="Rhea" id="RHEA:50586"/>
    </physiologicalReaction>
</comment>
<evidence type="ECO:0000256" key="13">
    <source>
        <dbReference type="ARBA" id="ARBA00023002"/>
    </source>
</evidence>
<evidence type="ECO:0000256" key="20">
    <source>
        <dbReference type="ARBA" id="ARBA00047461"/>
    </source>
</evidence>
<dbReference type="OrthoDB" id="809632at2759"/>
<dbReference type="GO" id="GO:0006693">
    <property type="term" value="P:prostaglandin metabolic process"/>
    <property type="evidence" value="ECO:0007669"/>
    <property type="project" value="UniProtKB-KW"/>
</dbReference>
<dbReference type="GO" id="GO:0032440">
    <property type="term" value="F:2-alkenal reductase [NAD(P)H] activity"/>
    <property type="evidence" value="ECO:0007669"/>
    <property type="project" value="UniProtKB-EC"/>
</dbReference>
<evidence type="ECO:0000256" key="1">
    <source>
        <dbReference type="ARBA" id="ARBA00004496"/>
    </source>
</evidence>
<evidence type="ECO:0000256" key="14">
    <source>
        <dbReference type="ARBA" id="ARBA00023098"/>
    </source>
</evidence>
<reference evidence="36 37" key="1">
    <citation type="submission" date="2019-01" db="EMBL/GenBank/DDBJ databases">
        <authorList>
            <person name="Sayadi A."/>
        </authorList>
    </citation>
    <scope>NUCLEOTIDE SEQUENCE [LARGE SCALE GENOMIC DNA]</scope>
</reference>
<comment type="catalytic activity">
    <reaction evidence="34">
        <text>hexanal + NADP(+) = (E)-hex-2-enal + NADPH + H(+)</text>
        <dbReference type="Rhea" id="RHEA:50776"/>
        <dbReference type="ChEBI" id="CHEBI:15378"/>
        <dbReference type="ChEBI" id="CHEBI:28913"/>
        <dbReference type="ChEBI" id="CHEBI:57783"/>
        <dbReference type="ChEBI" id="CHEBI:58349"/>
        <dbReference type="ChEBI" id="CHEBI:88528"/>
    </reaction>
    <physiologicalReaction direction="right-to-left" evidence="34">
        <dbReference type="Rhea" id="RHEA:50778"/>
    </physiologicalReaction>
</comment>
<keyword evidence="12" id="KW-0007">Acetylation</keyword>
<comment type="catalytic activity">
    <reaction evidence="31">
        <text>(5S,12S)-dihydroxy-(6E,10E,12E,14Z)-eicosatetraenoate + NADP(+) = 12-oxo-(5S)-hydroxy-(6E,8E,10E,14Z)-eicosatetraenoate + NADPH + H(+)</text>
        <dbReference type="Rhea" id="RHEA:51212"/>
        <dbReference type="ChEBI" id="CHEBI:15378"/>
        <dbReference type="ChEBI" id="CHEBI:57783"/>
        <dbReference type="ChEBI" id="CHEBI:58349"/>
        <dbReference type="ChEBI" id="CHEBI:133974"/>
        <dbReference type="ChEBI" id="CHEBI:133975"/>
    </reaction>
    <physiologicalReaction direction="left-to-right" evidence="31">
        <dbReference type="Rhea" id="RHEA:51213"/>
    </physiologicalReaction>
</comment>
<evidence type="ECO:0000256" key="21">
    <source>
        <dbReference type="ARBA" id="ARBA00047617"/>
    </source>
</evidence>
<evidence type="ECO:0000256" key="30">
    <source>
        <dbReference type="ARBA" id="ARBA00048953"/>
    </source>
</evidence>
<comment type="catalytic activity">
    <reaction evidence="23">
        <text>leukotriene B4 + NADP(+) = 12-oxo-leukotriene B4 + NADPH + H(+)</text>
        <dbReference type="Rhea" id="RHEA:50608"/>
        <dbReference type="ChEBI" id="CHEBI:15378"/>
        <dbReference type="ChEBI" id="CHEBI:57461"/>
        <dbReference type="ChEBI" id="CHEBI:57783"/>
        <dbReference type="ChEBI" id="CHEBI:58349"/>
        <dbReference type="ChEBI" id="CHEBI:133309"/>
    </reaction>
    <physiologicalReaction direction="left-to-right" evidence="23">
        <dbReference type="Rhea" id="RHEA:50609"/>
    </physiologicalReaction>
</comment>
<evidence type="ECO:0000256" key="24">
    <source>
        <dbReference type="ARBA" id="ARBA00047878"/>
    </source>
</evidence>
<dbReference type="GO" id="GO:0047522">
    <property type="term" value="F:15-oxoprostaglandin 13-reductase [NAD(P)+] activity"/>
    <property type="evidence" value="ECO:0007669"/>
    <property type="project" value="UniProtKB-EC"/>
</dbReference>
<comment type="similarity">
    <text evidence="2">Belongs to the NADP-dependent oxidoreductase L4BD family.</text>
</comment>
<dbReference type="Pfam" id="PF16884">
    <property type="entry name" value="ADH_N_2"/>
    <property type="match status" value="1"/>
</dbReference>
<evidence type="ECO:0000256" key="16">
    <source>
        <dbReference type="ARBA" id="ARBA00031851"/>
    </source>
</evidence>
<dbReference type="Pfam" id="PF00107">
    <property type="entry name" value="ADH_zinc_N"/>
    <property type="match status" value="1"/>
</dbReference>
<proteinExistence type="inferred from homology"/>
<dbReference type="InterPro" id="IPR036291">
    <property type="entry name" value="NAD(P)-bd_dom_sf"/>
</dbReference>
<dbReference type="AlphaFoldDB" id="A0A653CHG6"/>
<evidence type="ECO:0000256" key="32">
    <source>
        <dbReference type="ARBA" id="ARBA00049070"/>
    </source>
</evidence>
<comment type="catalytic activity">
    <reaction evidence="21">
        <text>decanal + NADP(+) = (2E)-decenal + NADPH + H(+)</text>
        <dbReference type="Rhea" id="RHEA:50612"/>
        <dbReference type="ChEBI" id="CHEBI:15378"/>
        <dbReference type="ChEBI" id="CHEBI:31457"/>
        <dbReference type="ChEBI" id="CHEBI:57783"/>
        <dbReference type="ChEBI" id="CHEBI:58349"/>
        <dbReference type="ChEBI" id="CHEBI:133455"/>
    </reaction>
    <physiologicalReaction direction="right-to-left" evidence="21">
        <dbReference type="Rhea" id="RHEA:50614"/>
    </physiologicalReaction>
</comment>
<dbReference type="SUPFAM" id="SSF50129">
    <property type="entry name" value="GroES-like"/>
    <property type="match status" value="2"/>
</dbReference>
<keyword evidence="15" id="KW-0379">Hydroxylation</keyword>
<evidence type="ECO:0000256" key="22">
    <source>
        <dbReference type="ARBA" id="ARBA00047742"/>
    </source>
</evidence>
<evidence type="ECO:0000256" key="5">
    <source>
        <dbReference type="ARBA" id="ARBA00012410"/>
    </source>
</evidence>
<evidence type="ECO:0000256" key="7">
    <source>
        <dbReference type="ARBA" id="ARBA00022490"/>
    </source>
</evidence>
<evidence type="ECO:0000256" key="12">
    <source>
        <dbReference type="ARBA" id="ARBA00022990"/>
    </source>
</evidence>
<dbReference type="GO" id="GO:0005737">
    <property type="term" value="C:cytoplasm"/>
    <property type="evidence" value="ECO:0007669"/>
    <property type="project" value="UniProtKB-SubCell"/>
</dbReference>
<sequence length="328" mass="35678">MVKSKVFLYNKKFEGLPKESDFKLVEENVPALKDGEFLAEAAYLSVDPYMRAYAVGLPTGIPMIGGQVAKVIESKNSKFPVGSYVHGQFGWRTHTVDNGATVNMMPTYVLPDFGSLPPSLGVGILGMPGNTAYFGFLELCQPKDGETVVVSGAAGAVGSIVGQIAKIKGCKVIGIAGSEEKGKWLVDELGFDHFINYKTQDIEAMLKKLAPKGVDCYFDNVGGETTDKVMLNMNTFGRISMCGAISGYNGAPAKIVQFPIVQKQLKVEGFIVTRWADRWMEGIEQLSKWIKEGKLKYRETVTDGFENMPKAFIDMLKGGNTGKAVVKA</sequence>
<keyword evidence="11" id="KW-0521">NADP</keyword>
<evidence type="ECO:0000256" key="28">
    <source>
        <dbReference type="ARBA" id="ARBA00048387"/>
    </source>
</evidence>
<dbReference type="PANTHER" id="PTHR43205">
    <property type="entry name" value="PROSTAGLANDIN REDUCTASE"/>
    <property type="match status" value="1"/>
</dbReference>
<evidence type="ECO:0000259" key="35">
    <source>
        <dbReference type="SMART" id="SM00829"/>
    </source>
</evidence>
<dbReference type="CDD" id="cd08294">
    <property type="entry name" value="leukotriene_B4_DH_like"/>
    <property type="match status" value="1"/>
</dbReference>
<keyword evidence="13" id="KW-0560">Oxidoreductase</keyword>
<comment type="catalytic activity">
    <reaction evidence="27">
        <text>13,14-dihydro-15-oxo-PGF2alpha + NADP(+) = 15-oxoprostaglandin F2alpha + NADPH + H(+)</text>
        <dbReference type="Rhea" id="RHEA:50588"/>
        <dbReference type="ChEBI" id="CHEBI:15378"/>
        <dbReference type="ChEBI" id="CHEBI:57783"/>
        <dbReference type="ChEBI" id="CHEBI:58349"/>
        <dbReference type="ChEBI" id="CHEBI:133374"/>
        <dbReference type="ChEBI" id="CHEBI:133409"/>
    </reaction>
    <physiologicalReaction direction="right-to-left" evidence="27">
        <dbReference type="Rhea" id="RHEA:50590"/>
    </physiologicalReaction>
</comment>
<dbReference type="InterPro" id="IPR041694">
    <property type="entry name" value="ADH_N_2"/>
</dbReference>
<evidence type="ECO:0000256" key="29">
    <source>
        <dbReference type="ARBA" id="ARBA00048591"/>
    </source>
</evidence>
<organism evidence="36 37">
    <name type="scientific">Callosobruchus maculatus</name>
    <name type="common">Southern cowpea weevil</name>
    <name type="synonym">Pulse bruchid</name>
    <dbReference type="NCBI Taxonomy" id="64391"/>
    <lineage>
        <taxon>Eukaryota</taxon>
        <taxon>Metazoa</taxon>
        <taxon>Ecdysozoa</taxon>
        <taxon>Arthropoda</taxon>
        <taxon>Hexapoda</taxon>
        <taxon>Insecta</taxon>
        <taxon>Pterygota</taxon>
        <taxon>Neoptera</taxon>
        <taxon>Endopterygota</taxon>
        <taxon>Coleoptera</taxon>
        <taxon>Polyphaga</taxon>
        <taxon>Cucujiformia</taxon>
        <taxon>Chrysomeloidea</taxon>
        <taxon>Chrysomelidae</taxon>
        <taxon>Bruchinae</taxon>
        <taxon>Bruchini</taxon>
        <taxon>Callosobruchus</taxon>
    </lineage>
</organism>
<evidence type="ECO:0000313" key="37">
    <source>
        <dbReference type="Proteomes" id="UP000410492"/>
    </source>
</evidence>
<dbReference type="Proteomes" id="UP000410492">
    <property type="component" value="Unassembled WGS sequence"/>
</dbReference>
<evidence type="ECO:0000256" key="17">
    <source>
        <dbReference type="ARBA" id="ARBA00032255"/>
    </source>
</evidence>
<dbReference type="Gene3D" id="3.90.180.10">
    <property type="entry name" value="Medium-chain alcohol dehydrogenases, catalytic domain"/>
    <property type="match status" value="1"/>
</dbReference>
<evidence type="ECO:0000256" key="23">
    <source>
        <dbReference type="ARBA" id="ARBA00047871"/>
    </source>
</evidence>
<evidence type="ECO:0000256" key="11">
    <source>
        <dbReference type="ARBA" id="ARBA00022857"/>
    </source>
</evidence>
<keyword evidence="9" id="KW-0597">Phosphoprotein</keyword>
<keyword evidence="7" id="KW-0963">Cytoplasm</keyword>
<evidence type="ECO:0000256" key="25">
    <source>
        <dbReference type="ARBA" id="ARBA00047903"/>
    </source>
</evidence>
<keyword evidence="8" id="KW-0644">Prostaglandin metabolism</keyword>
<name>A0A653CHG6_CALMS</name>
<evidence type="ECO:0000256" key="9">
    <source>
        <dbReference type="ARBA" id="ARBA00022553"/>
    </source>
</evidence>
<keyword evidence="14" id="KW-0443">Lipid metabolism</keyword>
<accession>A0A653CHG6</accession>
<comment type="catalytic activity">
    <reaction evidence="25">
        <text>dodecanal + NADP(+) = (2E)-dodecenal + NADPH + H(+)</text>
        <dbReference type="Rhea" id="RHEA:50784"/>
        <dbReference type="ChEBI" id="CHEBI:15378"/>
        <dbReference type="ChEBI" id="CHEBI:27836"/>
        <dbReference type="ChEBI" id="CHEBI:57783"/>
        <dbReference type="ChEBI" id="CHEBI:58349"/>
        <dbReference type="ChEBI" id="CHEBI:133741"/>
    </reaction>
    <physiologicalReaction direction="right-to-left" evidence="25">
        <dbReference type="Rhea" id="RHEA:50786"/>
    </physiologicalReaction>
</comment>
<evidence type="ECO:0000256" key="3">
    <source>
        <dbReference type="ARBA" id="ARBA00011852"/>
    </source>
</evidence>
<evidence type="ECO:0000256" key="19">
    <source>
        <dbReference type="ARBA" id="ARBA00033119"/>
    </source>
</evidence>
<dbReference type="EMBL" id="CAACVG010007851">
    <property type="protein sequence ID" value="VEN47361.1"/>
    <property type="molecule type" value="Genomic_DNA"/>
</dbReference>
<comment type="catalytic activity">
    <reaction evidence="28">
        <text>4-hydroxynonanal + NADP(+) = (E)-4-hydroxynon-2-enal + NADPH + H(+)</text>
        <dbReference type="Rhea" id="RHEA:64736"/>
        <dbReference type="ChEBI" id="CHEBI:15378"/>
        <dbReference type="ChEBI" id="CHEBI:57783"/>
        <dbReference type="ChEBI" id="CHEBI:58349"/>
        <dbReference type="ChEBI" id="CHEBI:58968"/>
        <dbReference type="ChEBI" id="CHEBI:156112"/>
    </reaction>
    <physiologicalReaction direction="right-to-left" evidence="28">
        <dbReference type="Rhea" id="RHEA:64738"/>
    </physiologicalReaction>
</comment>
<comment type="catalytic activity">
    <reaction evidence="26">
        <text>nonan-2-one + NADP(+) = (3E)-nonen-2-one + NADPH + H(+)</text>
        <dbReference type="Rhea" id="RHEA:50616"/>
        <dbReference type="ChEBI" id="CHEBI:15378"/>
        <dbReference type="ChEBI" id="CHEBI:57783"/>
        <dbReference type="ChEBI" id="CHEBI:58349"/>
        <dbReference type="ChEBI" id="CHEBI:77927"/>
        <dbReference type="ChEBI" id="CHEBI:133457"/>
    </reaction>
    <physiologicalReaction direction="right-to-left" evidence="26">
        <dbReference type="Rhea" id="RHEA:50618"/>
    </physiologicalReaction>
</comment>
<keyword evidence="37" id="KW-1185">Reference proteome</keyword>
<evidence type="ECO:0000256" key="2">
    <source>
        <dbReference type="ARBA" id="ARBA00010460"/>
    </source>
</evidence>
<evidence type="ECO:0000256" key="4">
    <source>
        <dbReference type="ARBA" id="ARBA00011981"/>
    </source>
</evidence>
<keyword evidence="10" id="KW-0276">Fatty acid metabolism</keyword>
<evidence type="ECO:0000256" key="27">
    <source>
        <dbReference type="ARBA" id="ARBA00048290"/>
    </source>
</evidence>
<dbReference type="InterPro" id="IPR011032">
    <property type="entry name" value="GroES-like_sf"/>
</dbReference>
<dbReference type="PANTHER" id="PTHR43205:SF7">
    <property type="entry name" value="PROSTAGLANDIN REDUCTASE 1"/>
    <property type="match status" value="1"/>
</dbReference>
<dbReference type="InterPro" id="IPR013149">
    <property type="entry name" value="ADH-like_C"/>
</dbReference>
<comment type="subcellular location">
    <subcellularLocation>
        <location evidence="1">Cytoplasm</location>
    </subcellularLocation>
</comment>
<comment type="catalytic activity">
    <reaction evidence="33">
        <text>an n-alkanal + NADP(+) = an alk-2-enal + NADPH + H(+)</text>
        <dbReference type="Rhea" id="RHEA:13737"/>
        <dbReference type="ChEBI" id="CHEBI:12834"/>
        <dbReference type="ChEBI" id="CHEBI:13757"/>
        <dbReference type="ChEBI" id="CHEBI:15378"/>
        <dbReference type="ChEBI" id="CHEBI:57783"/>
        <dbReference type="ChEBI" id="CHEBI:58349"/>
        <dbReference type="EC" id="1.3.1.74"/>
    </reaction>
    <physiologicalReaction direction="right-to-left" evidence="33">
        <dbReference type="Rhea" id="RHEA:13739"/>
    </physiologicalReaction>
</comment>
<evidence type="ECO:0000256" key="18">
    <source>
        <dbReference type="ARBA" id="ARBA00032297"/>
    </source>
</evidence>
<dbReference type="FunFam" id="3.40.50.720:FF:000121">
    <property type="entry name" value="Prostaglandin reductase 2"/>
    <property type="match status" value="1"/>
</dbReference>
<comment type="catalytic activity">
    <reaction evidence="20">
        <text>octanal + NADP(+) = (2E)-octenal + NADPH + H(+)</text>
        <dbReference type="Rhea" id="RHEA:50780"/>
        <dbReference type="ChEBI" id="CHEBI:15378"/>
        <dbReference type="ChEBI" id="CHEBI:17935"/>
        <dbReference type="ChEBI" id="CHEBI:57783"/>
        <dbReference type="ChEBI" id="CHEBI:58349"/>
        <dbReference type="ChEBI" id="CHEBI:61748"/>
    </reaction>
    <physiologicalReaction direction="right-to-left" evidence="20">
        <dbReference type="Rhea" id="RHEA:50782"/>
    </physiologicalReaction>
</comment>
<comment type="catalytic activity">
    <reaction evidence="24">
        <text>13,14-dihydro-15-oxo-prostaglandin F1alpha + NADP(+) = 15-oxoprostaglandin F1alpha + NADPH + H(+)</text>
        <dbReference type="Rhea" id="RHEA:50592"/>
        <dbReference type="ChEBI" id="CHEBI:15378"/>
        <dbReference type="ChEBI" id="CHEBI:57783"/>
        <dbReference type="ChEBI" id="CHEBI:58349"/>
        <dbReference type="ChEBI" id="CHEBI:79072"/>
        <dbReference type="ChEBI" id="CHEBI:133411"/>
    </reaction>
    <physiologicalReaction direction="right-to-left" evidence="24">
        <dbReference type="Rhea" id="RHEA:50594"/>
    </physiologicalReaction>
</comment>